<dbReference type="PANTHER" id="PTHR11461">
    <property type="entry name" value="SERINE PROTEASE INHIBITOR, SERPIN"/>
    <property type="match status" value="1"/>
</dbReference>
<feature type="domain" description="Serpin" evidence="3">
    <location>
        <begin position="1"/>
        <end position="287"/>
    </location>
</feature>
<evidence type="ECO:0000256" key="2">
    <source>
        <dbReference type="RuleBase" id="RU000411"/>
    </source>
</evidence>
<dbReference type="SUPFAM" id="SSF56574">
    <property type="entry name" value="Serpins"/>
    <property type="match status" value="1"/>
</dbReference>
<dbReference type="Gene3D" id="2.30.39.10">
    <property type="entry name" value="Alpha-1-antitrypsin, domain 1"/>
    <property type="match status" value="1"/>
</dbReference>
<comment type="similarity">
    <text evidence="1 2">Belongs to the serpin family.</text>
</comment>
<dbReference type="PANTHER" id="PTHR11461:SF211">
    <property type="entry name" value="GH10112P-RELATED"/>
    <property type="match status" value="1"/>
</dbReference>
<reference evidence="4" key="2">
    <citation type="submission" date="2021-03" db="UniProtKB">
        <authorList>
            <consortium name="EnsemblPlants"/>
        </authorList>
    </citation>
    <scope>IDENTIFICATION</scope>
</reference>
<dbReference type="InterPro" id="IPR023795">
    <property type="entry name" value="Serpin_CS"/>
</dbReference>
<proteinExistence type="inferred from homology"/>
<dbReference type="GO" id="GO:0004867">
    <property type="term" value="F:serine-type endopeptidase inhibitor activity"/>
    <property type="evidence" value="ECO:0007669"/>
    <property type="project" value="InterPro"/>
</dbReference>
<dbReference type="InterPro" id="IPR000215">
    <property type="entry name" value="Serpin_fam"/>
</dbReference>
<keyword evidence="5" id="KW-1185">Reference proteome</keyword>
<dbReference type="EnsemblPlants" id="evm.model.02.1216">
    <property type="protein sequence ID" value="cds.evm.model.02.1216"/>
    <property type="gene ID" value="evm.TU.02.1216"/>
</dbReference>
<sequence>MEFCTQIATQSILNEMNKNADKVRENVNLWVEKETRGLIKEILPKTVELAPPLSLANALYFRGSWEDPFMAWKTKHKKFHILNREIIDVPFLNSYDVYRSYASLDDFKVLKLPYERGIGYDGKPLQFSMYLLLPHDTYGLKDMVKKFNSDPELLAPKSLNNHLRKVELSRVSIPKMKFSYGVDAKELLEDQGLTLPFSVKDADFSNMVNVYPVPNVYVDSMVHKSCIEVNEEGTEAAAATFARMVFGFDPDCEPTPVSTFVADHPFMFMIVEEFTNLVVSTGAVLDPQN</sequence>
<dbReference type="Pfam" id="PF00079">
    <property type="entry name" value="Serpin"/>
    <property type="match status" value="1"/>
</dbReference>
<dbReference type="EMBL" id="UZAU01000164">
    <property type="status" value="NOT_ANNOTATED_CDS"/>
    <property type="molecule type" value="Genomic_DNA"/>
</dbReference>
<name>A0A803NSQ4_CANSA</name>
<evidence type="ECO:0000259" key="3">
    <source>
        <dbReference type="SMART" id="SM00093"/>
    </source>
</evidence>
<evidence type="ECO:0000256" key="1">
    <source>
        <dbReference type="ARBA" id="ARBA00009500"/>
    </source>
</evidence>
<dbReference type="PROSITE" id="PS00284">
    <property type="entry name" value="SERPIN"/>
    <property type="match status" value="1"/>
</dbReference>
<evidence type="ECO:0000313" key="5">
    <source>
        <dbReference type="Proteomes" id="UP000596661"/>
    </source>
</evidence>
<dbReference type="Gramene" id="evm.model.02.1216">
    <property type="protein sequence ID" value="cds.evm.model.02.1216"/>
    <property type="gene ID" value="evm.TU.02.1216"/>
</dbReference>
<evidence type="ECO:0000313" key="4">
    <source>
        <dbReference type="EnsemblPlants" id="cds.evm.model.02.1216"/>
    </source>
</evidence>
<dbReference type="InterPro" id="IPR042185">
    <property type="entry name" value="Serpin_sf_2"/>
</dbReference>
<dbReference type="InterPro" id="IPR036186">
    <property type="entry name" value="Serpin_sf"/>
</dbReference>
<dbReference type="Gene3D" id="3.30.497.10">
    <property type="entry name" value="Antithrombin, subunit I, domain 2"/>
    <property type="match status" value="1"/>
</dbReference>
<dbReference type="AlphaFoldDB" id="A0A803NSQ4"/>
<accession>A0A803NSQ4</accession>
<dbReference type="OMA" id="MEDLYVA"/>
<dbReference type="Proteomes" id="UP000596661">
    <property type="component" value="Chromosome 2"/>
</dbReference>
<dbReference type="GO" id="GO:0005615">
    <property type="term" value="C:extracellular space"/>
    <property type="evidence" value="ECO:0007669"/>
    <property type="project" value="InterPro"/>
</dbReference>
<protein>
    <recommendedName>
        <fullName evidence="3">Serpin domain-containing protein</fullName>
    </recommendedName>
</protein>
<reference evidence="4" key="1">
    <citation type="submission" date="2018-11" db="EMBL/GenBank/DDBJ databases">
        <authorList>
            <person name="Grassa J C."/>
        </authorList>
    </citation>
    <scope>NUCLEOTIDE SEQUENCE [LARGE SCALE GENOMIC DNA]</scope>
</reference>
<dbReference type="InterPro" id="IPR042178">
    <property type="entry name" value="Serpin_sf_1"/>
</dbReference>
<dbReference type="InterPro" id="IPR023796">
    <property type="entry name" value="Serpin_dom"/>
</dbReference>
<dbReference type="SMART" id="SM00093">
    <property type="entry name" value="SERPIN"/>
    <property type="match status" value="1"/>
</dbReference>
<organism evidence="4 5">
    <name type="scientific">Cannabis sativa</name>
    <name type="common">Hemp</name>
    <name type="synonym">Marijuana</name>
    <dbReference type="NCBI Taxonomy" id="3483"/>
    <lineage>
        <taxon>Eukaryota</taxon>
        <taxon>Viridiplantae</taxon>
        <taxon>Streptophyta</taxon>
        <taxon>Embryophyta</taxon>
        <taxon>Tracheophyta</taxon>
        <taxon>Spermatophyta</taxon>
        <taxon>Magnoliopsida</taxon>
        <taxon>eudicotyledons</taxon>
        <taxon>Gunneridae</taxon>
        <taxon>Pentapetalae</taxon>
        <taxon>rosids</taxon>
        <taxon>fabids</taxon>
        <taxon>Rosales</taxon>
        <taxon>Cannabaceae</taxon>
        <taxon>Cannabis</taxon>
    </lineage>
</organism>